<evidence type="ECO:0000313" key="3">
    <source>
        <dbReference type="Proteomes" id="UP001217089"/>
    </source>
</evidence>
<comment type="caution">
    <text evidence="2">The sequence shown here is derived from an EMBL/GenBank/DDBJ whole genome shotgun (WGS) entry which is preliminary data.</text>
</comment>
<feature type="domain" description="Dynamin N-terminal" evidence="1">
    <location>
        <begin position="1"/>
        <end position="112"/>
    </location>
</feature>
<accession>A0ABQ9FXT2</accession>
<sequence>MNLIIGDDILPVSALQCTGAICRLRYSEQKKVVVIPRRGNTIEFEFTSKNDFKDTVKKYTRVLPGEENDTIDFENVVFVDTPGVSDNDTLAQRLYDYLPNAMAFMYILNSTNDGGVQRD</sequence>
<dbReference type="Pfam" id="PF00350">
    <property type="entry name" value="Dynamin_N"/>
    <property type="match status" value="1"/>
</dbReference>
<evidence type="ECO:0000259" key="1">
    <source>
        <dbReference type="Pfam" id="PF00350"/>
    </source>
</evidence>
<dbReference type="Proteomes" id="UP001217089">
    <property type="component" value="Unassembled WGS sequence"/>
</dbReference>
<protein>
    <recommendedName>
        <fullName evidence="1">Dynamin N-terminal domain-containing protein</fullName>
    </recommendedName>
</protein>
<gene>
    <name evidence="2" type="ORF">KUTeg_000530</name>
</gene>
<dbReference type="SUPFAM" id="SSF52540">
    <property type="entry name" value="P-loop containing nucleoside triphosphate hydrolases"/>
    <property type="match status" value="1"/>
</dbReference>
<reference evidence="2 3" key="1">
    <citation type="submission" date="2022-12" db="EMBL/GenBank/DDBJ databases">
        <title>Chromosome-level genome of Tegillarca granosa.</title>
        <authorList>
            <person name="Kim J."/>
        </authorList>
    </citation>
    <scope>NUCLEOTIDE SEQUENCE [LARGE SCALE GENOMIC DNA]</scope>
    <source>
        <strain evidence="2">Teg-2019</strain>
        <tissue evidence="2">Adductor muscle</tissue>
    </source>
</reference>
<dbReference type="PANTHER" id="PTHR26392">
    <property type="entry name" value="MITOGEN-ACTIVATED PROTEIN KINASE KINASE KINASE 7-RELATED"/>
    <property type="match status" value="1"/>
</dbReference>
<dbReference type="InterPro" id="IPR027417">
    <property type="entry name" value="P-loop_NTPase"/>
</dbReference>
<dbReference type="InterPro" id="IPR045063">
    <property type="entry name" value="Dynamin_N"/>
</dbReference>
<keyword evidence="3" id="KW-1185">Reference proteome</keyword>
<feature type="non-terminal residue" evidence="2">
    <location>
        <position position="119"/>
    </location>
</feature>
<dbReference type="EMBL" id="JARBDR010000018">
    <property type="protein sequence ID" value="KAJ8322059.1"/>
    <property type="molecule type" value="Genomic_DNA"/>
</dbReference>
<organism evidence="2 3">
    <name type="scientific">Tegillarca granosa</name>
    <name type="common">Malaysian cockle</name>
    <name type="synonym">Anadara granosa</name>
    <dbReference type="NCBI Taxonomy" id="220873"/>
    <lineage>
        <taxon>Eukaryota</taxon>
        <taxon>Metazoa</taxon>
        <taxon>Spiralia</taxon>
        <taxon>Lophotrochozoa</taxon>
        <taxon>Mollusca</taxon>
        <taxon>Bivalvia</taxon>
        <taxon>Autobranchia</taxon>
        <taxon>Pteriomorphia</taxon>
        <taxon>Arcoida</taxon>
        <taxon>Arcoidea</taxon>
        <taxon>Arcidae</taxon>
        <taxon>Tegillarca</taxon>
    </lineage>
</organism>
<name>A0ABQ9FXT2_TEGGR</name>
<evidence type="ECO:0000313" key="2">
    <source>
        <dbReference type="EMBL" id="KAJ8322059.1"/>
    </source>
</evidence>
<proteinExistence type="predicted"/>
<dbReference type="Gene3D" id="3.40.50.300">
    <property type="entry name" value="P-loop containing nucleotide triphosphate hydrolases"/>
    <property type="match status" value="1"/>
</dbReference>
<dbReference type="PANTHER" id="PTHR26392:SF92">
    <property type="entry name" value="PROTEIN KINASE DOMAIN-CONTAINING PROTEIN"/>
    <property type="match status" value="1"/>
</dbReference>